<evidence type="ECO:0000256" key="1">
    <source>
        <dbReference type="ARBA" id="ARBA00009986"/>
    </source>
</evidence>
<dbReference type="CDD" id="cd07135">
    <property type="entry name" value="ALDH_F14-YMR110C"/>
    <property type="match status" value="1"/>
</dbReference>
<dbReference type="PANTHER" id="PTHR43570">
    <property type="entry name" value="ALDEHYDE DEHYDROGENASE"/>
    <property type="match status" value="1"/>
</dbReference>
<feature type="transmembrane region" description="Helical" evidence="5">
    <location>
        <begin position="503"/>
        <end position="520"/>
    </location>
</feature>
<accession>A0AAD5V8M4</accession>
<evidence type="ECO:0000256" key="3">
    <source>
        <dbReference type="PIRNR" id="PIRNR036492"/>
    </source>
</evidence>
<keyword evidence="2 3" id="KW-0560">Oxidoreductase</keyword>
<keyword evidence="8" id="KW-1185">Reference proteome</keyword>
<dbReference type="InterPro" id="IPR012394">
    <property type="entry name" value="Aldehyde_DH_NAD(P)"/>
</dbReference>
<keyword evidence="5" id="KW-1133">Transmembrane helix</keyword>
<feature type="domain" description="Aldehyde dehydrogenase" evidence="6">
    <location>
        <begin position="19"/>
        <end position="343"/>
    </location>
</feature>
<dbReference type="PIRSF" id="PIRSF036492">
    <property type="entry name" value="ALDH"/>
    <property type="match status" value="1"/>
</dbReference>
<dbReference type="InterPro" id="IPR016162">
    <property type="entry name" value="Ald_DH_N"/>
</dbReference>
<dbReference type="InterPro" id="IPR016161">
    <property type="entry name" value="Ald_DH/histidinol_DH"/>
</dbReference>
<gene>
    <name evidence="7" type="ORF">NLI96_g2510</name>
</gene>
<dbReference type="GO" id="GO:0006081">
    <property type="term" value="P:aldehyde metabolic process"/>
    <property type="evidence" value="ECO:0007669"/>
    <property type="project" value="InterPro"/>
</dbReference>
<evidence type="ECO:0000313" key="7">
    <source>
        <dbReference type="EMBL" id="KAJ3488890.1"/>
    </source>
</evidence>
<proteinExistence type="inferred from homology"/>
<dbReference type="InterPro" id="IPR015590">
    <property type="entry name" value="Aldehyde_DH_dom"/>
</dbReference>
<comment type="caution">
    <text evidence="7">The sequence shown here is derived from an EMBL/GenBank/DDBJ whole genome shotgun (WGS) entry which is preliminary data.</text>
</comment>
<dbReference type="InterPro" id="IPR016163">
    <property type="entry name" value="Ald_DH_C"/>
</dbReference>
<evidence type="ECO:0000256" key="2">
    <source>
        <dbReference type="ARBA" id="ARBA00023002"/>
    </source>
</evidence>
<protein>
    <recommendedName>
        <fullName evidence="3">Aldehyde dehydrogenase</fullName>
    </recommendedName>
</protein>
<keyword evidence="5" id="KW-0812">Transmembrane</keyword>
<dbReference type="Proteomes" id="UP001212997">
    <property type="component" value="Unassembled WGS sequence"/>
</dbReference>
<dbReference type="SUPFAM" id="SSF53720">
    <property type="entry name" value="ALDH-like"/>
    <property type="match status" value="1"/>
</dbReference>
<dbReference type="GO" id="GO:0005737">
    <property type="term" value="C:cytoplasm"/>
    <property type="evidence" value="ECO:0007669"/>
    <property type="project" value="TreeGrafter"/>
</dbReference>
<sequence length="531" mass="58703">MADFKPTPIEEIGQIRNTLKKGYQSGKTKPLEFRRNQLIQLGYMMKDNAQRFKEALASDLGRPHQETEFLETNAILGEVKYAIDNLKNWTKPEKLPFMFNWFAMRPTVRKEPKGTVMIISPFNFPVVLLIGPLCGALAAGCTVLLKPSELAPAFAALVAELVPKYLDPDVVQVVNGAVPETTKLLEFHWDHILYTGSGRVARIVLTAAAKNLTPVTTELGGKSPVFIDPNSDLRLAARRIMWGKATNSGQTCVAPDYILIPRDAQDKFVEELKAVYAEFYPTPIKESPDYARMVSVQHAKRAEDLIKQSKGTVVIGGETDVEKKFVAVTILKDVKFDDVLMSEYDSFPESHVFRLLIANSSELFAPILPIVPVQDVDEAIAYVNDHDHPLALYVFSQDDKYKAKVFDNTQSGACLANELLVHIGTPGLPFGGVGPSGSGATTGKFNFDTFTHLRSTLDSPGWVDKIALGVRFPPYTQDKSNWLAKMQKVDLPPRPGDKQGSRWPLWLVLAVVGAASSLLMRNGYLSGLIRG</sequence>
<evidence type="ECO:0000256" key="4">
    <source>
        <dbReference type="PIRSR" id="PIRSR036492-1"/>
    </source>
</evidence>
<feature type="active site" evidence="4">
    <location>
        <position position="252"/>
    </location>
</feature>
<feature type="active site" evidence="4">
    <location>
        <position position="218"/>
    </location>
</feature>
<dbReference type="Gene3D" id="3.40.605.10">
    <property type="entry name" value="Aldehyde Dehydrogenase, Chain A, domain 1"/>
    <property type="match status" value="1"/>
</dbReference>
<dbReference type="PROSITE" id="PS00070">
    <property type="entry name" value="ALDEHYDE_DEHYDR_CYS"/>
    <property type="match status" value="1"/>
</dbReference>
<comment type="similarity">
    <text evidence="1 3">Belongs to the aldehyde dehydrogenase family.</text>
</comment>
<organism evidence="7 8">
    <name type="scientific">Meripilus lineatus</name>
    <dbReference type="NCBI Taxonomy" id="2056292"/>
    <lineage>
        <taxon>Eukaryota</taxon>
        <taxon>Fungi</taxon>
        <taxon>Dikarya</taxon>
        <taxon>Basidiomycota</taxon>
        <taxon>Agaricomycotina</taxon>
        <taxon>Agaricomycetes</taxon>
        <taxon>Polyporales</taxon>
        <taxon>Meripilaceae</taxon>
        <taxon>Meripilus</taxon>
    </lineage>
</organism>
<evidence type="ECO:0000259" key="6">
    <source>
        <dbReference type="Pfam" id="PF00171"/>
    </source>
</evidence>
<evidence type="ECO:0000256" key="5">
    <source>
        <dbReference type="SAM" id="Phobius"/>
    </source>
</evidence>
<dbReference type="EMBL" id="JANAWD010000057">
    <property type="protein sequence ID" value="KAJ3488890.1"/>
    <property type="molecule type" value="Genomic_DNA"/>
</dbReference>
<feature type="domain" description="Aldehyde dehydrogenase" evidence="6">
    <location>
        <begin position="361"/>
        <end position="454"/>
    </location>
</feature>
<dbReference type="Pfam" id="PF00171">
    <property type="entry name" value="Aldedh"/>
    <property type="match status" value="2"/>
</dbReference>
<dbReference type="PANTHER" id="PTHR43570:SF16">
    <property type="entry name" value="ALDEHYDE DEHYDROGENASE TYPE III, ISOFORM Q"/>
    <property type="match status" value="1"/>
</dbReference>
<keyword evidence="5" id="KW-0472">Membrane</keyword>
<dbReference type="AlphaFoldDB" id="A0AAD5V8M4"/>
<reference evidence="7" key="1">
    <citation type="submission" date="2022-07" db="EMBL/GenBank/DDBJ databases">
        <title>Genome Sequence of Physisporinus lineatus.</title>
        <authorList>
            <person name="Buettner E."/>
        </authorList>
    </citation>
    <scope>NUCLEOTIDE SEQUENCE</scope>
    <source>
        <strain evidence="7">VT162</strain>
    </source>
</reference>
<name>A0AAD5V8M4_9APHY</name>
<evidence type="ECO:0000313" key="8">
    <source>
        <dbReference type="Proteomes" id="UP001212997"/>
    </source>
</evidence>
<dbReference type="Gene3D" id="3.40.309.10">
    <property type="entry name" value="Aldehyde Dehydrogenase, Chain A, domain 2"/>
    <property type="match status" value="1"/>
</dbReference>
<dbReference type="InterPro" id="IPR016160">
    <property type="entry name" value="Ald_DH_CS_CYS"/>
</dbReference>
<dbReference type="FunFam" id="3.40.605.10:FF:000004">
    <property type="entry name" value="Aldehyde dehydrogenase"/>
    <property type="match status" value="1"/>
</dbReference>
<dbReference type="GO" id="GO:0004029">
    <property type="term" value="F:aldehyde dehydrogenase (NAD+) activity"/>
    <property type="evidence" value="ECO:0007669"/>
    <property type="project" value="TreeGrafter"/>
</dbReference>